<reference evidence="1" key="2">
    <citation type="submission" date="2022-03" db="EMBL/GenBank/DDBJ databases">
        <title>Draft title - Genomic analysis of global carrot germplasm unveils the trajectory of domestication and the origin of high carotenoid orange carrot.</title>
        <authorList>
            <person name="Iorizzo M."/>
            <person name="Ellison S."/>
            <person name="Senalik D."/>
            <person name="Macko-Podgorni A."/>
            <person name="Grzebelus D."/>
            <person name="Bostan H."/>
            <person name="Rolling W."/>
            <person name="Curaba J."/>
            <person name="Simon P."/>
        </authorList>
    </citation>
    <scope>NUCLEOTIDE SEQUENCE</scope>
    <source>
        <tissue evidence="1">Leaf</tissue>
    </source>
</reference>
<dbReference type="Proteomes" id="UP000077755">
    <property type="component" value="Chromosome 7"/>
</dbReference>
<gene>
    <name evidence="1" type="ORF">DCAR_0729076</name>
</gene>
<dbReference type="EMBL" id="CP093349">
    <property type="protein sequence ID" value="WOH09618.1"/>
    <property type="molecule type" value="Genomic_DNA"/>
</dbReference>
<evidence type="ECO:0000313" key="2">
    <source>
        <dbReference type="Proteomes" id="UP000077755"/>
    </source>
</evidence>
<reference evidence="1" key="1">
    <citation type="journal article" date="2016" name="Nat. Genet.">
        <title>A high-quality carrot genome assembly provides new insights into carotenoid accumulation and asterid genome evolution.</title>
        <authorList>
            <person name="Iorizzo M."/>
            <person name="Ellison S."/>
            <person name="Senalik D."/>
            <person name="Zeng P."/>
            <person name="Satapoomin P."/>
            <person name="Huang J."/>
            <person name="Bowman M."/>
            <person name="Iovene M."/>
            <person name="Sanseverino W."/>
            <person name="Cavagnaro P."/>
            <person name="Yildiz M."/>
            <person name="Macko-Podgorni A."/>
            <person name="Moranska E."/>
            <person name="Grzebelus E."/>
            <person name="Grzebelus D."/>
            <person name="Ashrafi H."/>
            <person name="Zheng Z."/>
            <person name="Cheng S."/>
            <person name="Spooner D."/>
            <person name="Van Deynze A."/>
            <person name="Simon P."/>
        </authorList>
    </citation>
    <scope>NUCLEOTIDE SEQUENCE</scope>
    <source>
        <tissue evidence="1">Leaf</tissue>
    </source>
</reference>
<dbReference type="PANTHER" id="PTHR33624">
    <property type="entry name" value="SIGMA FACTOR BINDING PROTEIN 1, CHLOROPLASTIC"/>
    <property type="match status" value="1"/>
</dbReference>
<sequence length="205" mass="23412">MRNNDKESVKVVYISTPMKVNISASNFRALVQELTGRHSDMSRFDDFHHDSSEKSLECKDDVFVNFDSLEYKNDVFKKTDDNLSEKSCELKNDQSNSSDKSWELKNEQVAVSSISNYSANDTDHENNESVMRPVIHEFQSVGMMEDPCYYDYSPASSESLLDSFDDVVSSQIVEELEQMFPSNLFDYGSCISLENHVLGDVYGRV</sequence>
<name>A0A164U0E3_DAUCS</name>
<dbReference type="InterPro" id="IPR008889">
    <property type="entry name" value="VQ"/>
</dbReference>
<organism evidence="1 2">
    <name type="scientific">Daucus carota subsp. sativus</name>
    <name type="common">Carrot</name>
    <dbReference type="NCBI Taxonomy" id="79200"/>
    <lineage>
        <taxon>Eukaryota</taxon>
        <taxon>Viridiplantae</taxon>
        <taxon>Streptophyta</taxon>
        <taxon>Embryophyta</taxon>
        <taxon>Tracheophyta</taxon>
        <taxon>Spermatophyta</taxon>
        <taxon>Magnoliopsida</taxon>
        <taxon>eudicotyledons</taxon>
        <taxon>Gunneridae</taxon>
        <taxon>Pentapetalae</taxon>
        <taxon>asterids</taxon>
        <taxon>campanulids</taxon>
        <taxon>Apiales</taxon>
        <taxon>Apiaceae</taxon>
        <taxon>Apioideae</taxon>
        <taxon>Scandiceae</taxon>
        <taxon>Daucinae</taxon>
        <taxon>Daucus</taxon>
        <taxon>Daucus sect. Daucus</taxon>
    </lineage>
</organism>
<dbReference type="Pfam" id="PF05678">
    <property type="entry name" value="VQ"/>
    <property type="match status" value="1"/>
</dbReference>
<keyword evidence="2" id="KW-1185">Reference proteome</keyword>
<protein>
    <submittedName>
        <fullName evidence="1">Uncharacterized protein</fullName>
    </submittedName>
</protein>
<dbReference type="PANTHER" id="PTHR33624:SF17">
    <property type="entry name" value="OS07G0687400 PROTEIN"/>
    <property type="match status" value="1"/>
</dbReference>
<dbReference type="InterPro" id="IPR039335">
    <property type="entry name" value="SIB1/2"/>
</dbReference>
<dbReference type="Gramene" id="KZM88251">
    <property type="protein sequence ID" value="KZM88251"/>
    <property type="gene ID" value="DCAR_025326"/>
</dbReference>
<proteinExistence type="predicted"/>
<accession>A0A164U0E3</accession>
<dbReference type="AlphaFoldDB" id="A0A164U0E3"/>
<evidence type="ECO:0000313" key="1">
    <source>
        <dbReference type="EMBL" id="WOH09618.1"/>
    </source>
</evidence>